<evidence type="ECO:0000256" key="6">
    <source>
        <dbReference type="ARBA" id="ARBA00022989"/>
    </source>
</evidence>
<keyword evidence="7 8" id="KW-0472">Membrane</keyword>
<feature type="transmembrane region" description="Helical" evidence="8">
    <location>
        <begin position="352"/>
        <end position="377"/>
    </location>
</feature>
<evidence type="ECO:0000256" key="3">
    <source>
        <dbReference type="ARBA" id="ARBA00022475"/>
    </source>
</evidence>
<keyword evidence="3" id="KW-1003">Cell membrane</keyword>
<accession>A0A1H1H373</accession>
<evidence type="ECO:0000256" key="4">
    <source>
        <dbReference type="ARBA" id="ARBA00022692"/>
    </source>
</evidence>
<dbReference type="AlphaFoldDB" id="A0A1H1H373"/>
<dbReference type="PANTHER" id="PTHR43528:SF8">
    <property type="entry name" value="BLR0239 PROTEIN"/>
    <property type="match status" value="1"/>
</dbReference>
<dbReference type="Proteomes" id="UP000183487">
    <property type="component" value="Unassembled WGS sequence"/>
</dbReference>
<protein>
    <submittedName>
        <fullName evidence="10">Predicted arabinose efflux permease, MFS family</fullName>
    </submittedName>
</protein>
<evidence type="ECO:0000259" key="9">
    <source>
        <dbReference type="PROSITE" id="PS50850"/>
    </source>
</evidence>
<evidence type="ECO:0000313" key="11">
    <source>
        <dbReference type="Proteomes" id="UP000183487"/>
    </source>
</evidence>
<keyword evidence="5" id="KW-0769">Symport</keyword>
<feature type="transmembrane region" description="Helical" evidence="8">
    <location>
        <begin position="127"/>
        <end position="147"/>
    </location>
</feature>
<evidence type="ECO:0000256" key="1">
    <source>
        <dbReference type="ARBA" id="ARBA00004651"/>
    </source>
</evidence>
<proteinExistence type="predicted"/>
<dbReference type="InterPro" id="IPR036259">
    <property type="entry name" value="MFS_trans_sf"/>
</dbReference>
<evidence type="ECO:0000256" key="2">
    <source>
        <dbReference type="ARBA" id="ARBA00022448"/>
    </source>
</evidence>
<evidence type="ECO:0000256" key="7">
    <source>
        <dbReference type="ARBA" id="ARBA00023136"/>
    </source>
</evidence>
<feature type="domain" description="Major facilitator superfamily (MFS) profile" evidence="9">
    <location>
        <begin position="31"/>
        <end position="444"/>
    </location>
</feature>
<feature type="transmembrane region" description="Helical" evidence="8">
    <location>
        <begin position="416"/>
        <end position="436"/>
    </location>
</feature>
<evidence type="ECO:0000313" key="10">
    <source>
        <dbReference type="EMBL" id="SDR19955.1"/>
    </source>
</evidence>
<dbReference type="PANTHER" id="PTHR43528">
    <property type="entry name" value="ALPHA-KETOGLUTARATE PERMEASE"/>
    <property type="match status" value="1"/>
</dbReference>
<dbReference type="GO" id="GO:0005886">
    <property type="term" value="C:plasma membrane"/>
    <property type="evidence" value="ECO:0007669"/>
    <property type="project" value="UniProtKB-SubCell"/>
</dbReference>
<keyword evidence="2" id="KW-0813">Transport</keyword>
<name>A0A1H1H373_9BURK</name>
<keyword evidence="11" id="KW-1185">Reference proteome</keyword>
<keyword evidence="4 8" id="KW-0812">Transmembrane</keyword>
<dbReference type="OrthoDB" id="6766492at2"/>
<dbReference type="InterPro" id="IPR020846">
    <property type="entry name" value="MFS_dom"/>
</dbReference>
<feature type="transmembrane region" description="Helical" evidence="8">
    <location>
        <begin position="203"/>
        <end position="222"/>
    </location>
</feature>
<dbReference type="EMBL" id="FNKP01000002">
    <property type="protein sequence ID" value="SDR19955.1"/>
    <property type="molecule type" value="Genomic_DNA"/>
</dbReference>
<feature type="transmembrane region" description="Helical" evidence="8">
    <location>
        <begin position="287"/>
        <end position="309"/>
    </location>
</feature>
<keyword evidence="6 8" id="KW-1133">Transmembrane helix</keyword>
<dbReference type="GO" id="GO:0015293">
    <property type="term" value="F:symporter activity"/>
    <property type="evidence" value="ECO:0007669"/>
    <property type="project" value="UniProtKB-KW"/>
</dbReference>
<evidence type="ECO:0000256" key="8">
    <source>
        <dbReference type="SAM" id="Phobius"/>
    </source>
</evidence>
<dbReference type="FunFam" id="1.20.1250.20:FF:000001">
    <property type="entry name" value="Dicarboxylate MFS transporter"/>
    <property type="match status" value="1"/>
</dbReference>
<organism evidence="10 11">
    <name type="scientific">Paraburkholderia fungorum</name>
    <dbReference type="NCBI Taxonomy" id="134537"/>
    <lineage>
        <taxon>Bacteria</taxon>
        <taxon>Pseudomonadati</taxon>
        <taxon>Pseudomonadota</taxon>
        <taxon>Betaproteobacteria</taxon>
        <taxon>Burkholderiales</taxon>
        <taxon>Burkholderiaceae</taxon>
        <taxon>Paraburkholderia</taxon>
    </lineage>
</organism>
<dbReference type="PROSITE" id="PS50850">
    <property type="entry name" value="MFS"/>
    <property type="match status" value="1"/>
</dbReference>
<dbReference type="Pfam" id="PF07690">
    <property type="entry name" value="MFS_1"/>
    <property type="match status" value="1"/>
</dbReference>
<comment type="subcellular location">
    <subcellularLocation>
        <location evidence="1">Cell membrane</location>
        <topology evidence="1">Multi-pass membrane protein</topology>
    </subcellularLocation>
</comment>
<reference evidence="11" key="1">
    <citation type="submission" date="2016-10" db="EMBL/GenBank/DDBJ databases">
        <authorList>
            <person name="Varghese N."/>
        </authorList>
    </citation>
    <scope>NUCLEOTIDE SEQUENCE [LARGE SCALE GENOMIC DNA]</scope>
    <source>
        <strain evidence="11">GAS106B</strain>
    </source>
</reference>
<feature type="transmembrane region" description="Helical" evidence="8">
    <location>
        <begin position="389"/>
        <end position="410"/>
    </location>
</feature>
<feature type="transmembrane region" description="Helical" evidence="8">
    <location>
        <begin position="168"/>
        <end position="191"/>
    </location>
</feature>
<dbReference type="SUPFAM" id="SSF103473">
    <property type="entry name" value="MFS general substrate transporter"/>
    <property type="match status" value="1"/>
</dbReference>
<dbReference type="InterPro" id="IPR011701">
    <property type="entry name" value="MFS"/>
</dbReference>
<dbReference type="InterPro" id="IPR051084">
    <property type="entry name" value="H+-coupled_symporters"/>
</dbReference>
<dbReference type="Gene3D" id="1.20.1250.20">
    <property type="entry name" value="MFS general substrate transporter like domains"/>
    <property type="match status" value="2"/>
</dbReference>
<sequence>MSEATFHRREGASSANDHTPNALSPAMVRRAIFASVLGNGLEWFDFLIYGYFAKIIAQVFFPGGNGFVSIMLTLATFAVGFIVRPIGGILLGIYADRAGRRKALSLLIISMAASTLLMGLTPGYAHIGIAAPLLVVLARLLQGLSVGGQFATASAMLVEYAPPHKKMFYGSFNMSAQAFALLLSSGVGYLLTTQLTHEQLVSWGWRLPFLFGALAGPFGFYIRHRVAESPEFERLRDSKDKPPRVTVRQFFRDNGDAAICAMGVIIVGAATNYVWHSYLSVYVERQLHLPLSTALLGAFVSGVLNLFLFPLSGKLADRYGAYRLFYPIVIAWMVCVYPLYQFVVTNPTPGHLFIAQLVATVFLAAMSGSHPGMLATLFPVRSRSAGVALSYNIAVTLFGGMAPLTITGLTRVTGSSLTPAFYLIFAGFVSLAMVYFTRSGREPRGTAARPAAH</sequence>
<feature type="transmembrane region" description="Helical" evidence="8">
    <location>
        <begin position="321"/>
        <end position="340"/>
    </location>
</feature>
<feature type="transmembrane region" description="Helical" evidence="8">
    <location>
        <begin position="67"/>
        <end position="91"/>
    </location>
</feature>
<evidence type="ECO:0000256" key="5">
    <source>
        <dbReference type="ARBA" id="ARBA00022847"/>
    </source>
</evidence>
<feature type="transmembrane region" description="Helical" evidence="8">
    <location>
        <begin position="257"/>
        <end position="275"/>
    </location>
</feature>
<gene>
    <name evidence="10" type="ORF">SAMN05443245_3493</name>
</gene>
<feature type="transmembrane region" description="Helical" evidence="8">
    <location>
        <begin position="103"/>
        <end position="121"/>
    </location>
</feature>